<proteinExistence type="predicted"/>
<accession>A0ABU1V7J5</accession>
<organism evidence="3 4">
    <name type="scientific">Hydrogenophaga laconesensis</name>
    <dbReference type="NCBI Taxonomy" id="1805971"/>
    <lineage>
        <taxon>Bacteria</taxon>
        <taxon>Pseudomonadati</taxon>
        <taxon>Pseudomonadota</taxon>
        <taxon>Betaproteobacteria</taxon>
        <taxon>Burkholderiales</taxon>
        <taxon>Comamonadaceae</taxon>
        <taxon>Hydrogenophaga</taxon>
    </lineage>
</organism>
<reference evidence="3 4" key="1">
    <citation type="submission" date="2023-07" db="EMBL/GenBank/DDBJ databases">
        <title>Sorghum-associated microbial communities from plants grown in Nebraska, USA.</title>
        <authorList>
            <person name="Schachtman D."/>
        </authorList>
    </citation>
    <scope>NUCLEOTIDE SEQUENCE [LARGE SCALE GENOMIC DNA]</scope>
    <source>
        <strain evidence="3 4">BE240</strain>
    </source>
</reference>
<dbReference type="Gene3D" id="3.30.70.100">
    <property type="match status" value="1"/>
</dbReference>
<feature type="region of interest" description="Disordered" evidence="1">
    <location>
        <begin position="83"/>
        <end position="106"/>
    </location>
</feature>
<evidence type="ECO:0000256" key="1">
    <source>
        <dbReference type="SAM" id="MobiDB-lite"/>
    </source>
</evidence>
<dbReference type="EMBL" id="JAVDWE010000002">
    <property type="protein sequence ID" value="MDR7093223.1"/>
    <property type="molecule type" value="Genomic_DNA"/>
</dbReference>
<feature type="domain" description="NIPSNAP" evidence="2">
    <location>
        <begin position="3"/>
        <end position="95"/>
    </location>
</feature>
<comment type="caution">
    <text evidence="3">The sequence shown here is derived from an EMBL/GenBank/DDBJ whole genome shotgun (WGS) entry which is preliminary data.</text>
</comment>
<dbReference type="InterPro" id="IPR012577">
    <property type="entry name" value="NIPSNAP"/>
</dbReference>
<dbReference type="SUPFAM" id="SSF54909">
    <property type="entry name" value="Dimeric alpha+beta barrel"/>
    <property type="match status" value="1"/>
</dbReference>
<evidence type="ECO:0000313" key="4">
    <source>
        <dbReference type="Proteomes" id="UP001265550"/>
    </source>
</evidence>
<sequence>MIYELKQYTPHAGKSVALRERFVKSTMPIFSRVGVKVVAVFTPDESAGELWYITAFESAAARDAAWEAFSSDTEWKAVKAASETDGPLLASQKSTSLGRVAGTPAL</sequence>
<dbReference type="Pfam" id="PF07978">
    <property type="entry name" value="NIPSNAP"/>
    <property type="match status" value="1"/>
</dbReference>
<evidence type="ECO:0000259" key="2">
    <source>
        <dbReference type="Pfam" id="PF07978"/>
    </source>
</evidence>
<protein>
    <recommendedName>
        <fullName evidence="2">NIPSNAP domain-containing protein</fullName>
    </recommendedName>
</protein>
<dbReference type="InterPro" id="IPR011008">
    <property type="entry name" value="Dimeric_a/b-barrel"/>
</dbReference>
<keyword evidence="4" id="KW-1185">Reference proteome</keyword>
<name>A0ABU1V7J5_9BURK</name>
<dbReference type="RefSeq" id="WP_204732895.1">
    <property type="nucleotide sequence ID" value="NZ_JAVDWE010000002.1"/>
</dbReference>
<gene>
    <name evidence="3" type="ORF">J2X09_000955</name>
</gene>
<dbReference type="Proteomes" id="UP001265550">
    <property type="component" value="Unassembled WGS sequence"/>
</dbReference>
<evidence type="ECO:0000313" key="3">
    <source>
        <dbReference type="EMBL" id="MDR7093223.1"/>
    </source>
</evidence>